<dbReference type="Pfam" id="PF04471">
    <property type="entry name" value="Mrr_cat"/>
    <property type="match status" value="1"/>
</dbReference>
<evidence type="ECO:0000313" key="2">
    <source>
        <dbReference type="EMBL" id="MCP2261382.1"/>
    </source>
</evidence>
<keyword evidence="2" id="KW-0540">Nuclease</keyword>
<gene>
    <name evidence="2" type="ORF">LX15_005106</name>
</gene>
<sequence length="476" mass="51815">MSAHPDGTRSGRRRSWAERQALAARLTARIAAREAELAGMLRDAMHHPGRVGLDLLLHPNELHPFVPGPLVHPAPATPEPQTGQAGHGLLGRLTRRRPPSTLVEREWARVQADQVAADHQRQLALAAARRAHTERARVLREQLREEHAGVRQLAARIASGAPDAVQDYFGRVLRCSPWPVGLPRAALALRYQRAARRLLVSWPLPPREVIPSAAAFRPDRGRRGVAAVSRSESDFRTRYTHLLAAIALRVARDLFAADHDRLLTGVVVNGELSRHNPMSGRDDRVPLVSLATERADFERTISTGDPVSWLETLDGVVSPDPEEPVRPLVDLPPRAEPPPAGGVTTDVARLSADAFAQLSRRLWVAAGLRGWTPRDTDAGQVVATGELPTGGGWDRCLVVVRRDHGPSPEHAVEPVVAAARELRADRAVLATTTWFPLATHRAASRDAPVLDLVEGDALRGMALRHLGIALTGVLPD</sequence>
<keyword evidence="3" id="KW-1185">Reference proteome</keyword>
<dbReference type="EMBL" id="JAMTCP010000040">
    <property type="protein sequence ID" value="MCP2261382.1"/>
    <property type="molecule type" value="Genomic_DNA"/>
</dbReference>
<proteinExistence type="predicted"/>
<dbReference type="GO" id="GO:0004519">
    <property type="term" value="F:endonuclease activity"/>
    <property type="evidence" value="ECO:0007669"/>
    <property type="project" value="UniProtKB-KW"/>
</dbReference>
<protein>
    <submittedName>
        <fullName evidence="2">Restriction endonuclease</fullName>
    </submittedName>
</protein>
<name>A0ABT1I0S5_STRSD</name>
<evidence type="ECO:0000313" key="3">
    <source>
        <dbReference type="Proteomes" id="UP001205311"/>
    </source>
</evidence>
<keyword evidence="2" id="KW-0255">Endonuclease</keyword>
<evidence type="ECO:0000259" key="1">
    <source>
        <dbReference type="Pfam" id="PF04471"/>
    </source>
</evidence>
<accession>A0ABT1I0S5</accession>
<keyword evidence="2" id="KW-0378">Hydrolase</keyword>
<organism evidence="2 3">
    <name type="scientific">Streptoalloteichus tenebrarius (strain ATCC 17920 / DSM 40477 / JCM 4838 / CBS 697.72 / NBRC 16177 / NCIMB 11028 / NRRL B-12390 / A12253. 1 / ISP 5477)</name>
    <name type="common">Streptomyces tenebrarius</name>
    <dbReference type="NCBI Taxonomy" id="1933"/>
    <lineage>
        <taxon>Bacteria</taxon>
        <taxon>Bacillati</taxon>
        <taxon>Actinomycetota</taxon>
        <taxon>Actinomycetes</taxon>
        <taxon>Pseudonocardiales</taxon>
        <taxon>Pseudonocardiaceae</taxon>
        <taxon>Streptoalloteichus</taxon>
    </lineage>
</organism>
<reference evidence="2 3" key="1">
    <citation type="submission" date="2022-06" db="EMBL/GenBank/DDBJ databases">
        <title>Genomic Encyclopedia of Archaeal and Bacterial Type Strains, Phase II (KMG-II): from individual species to whole genera.</title>
        <authorList>
            <person name="Goeker M."/>
        </authorList>
    </citation>
    <scope>NUCLEOTIDE SEQUENCE [LARGE SCALE GENOMIC DNA]</scope>
    <source>
        <strain evidence="2 3">DSM 40477</strain>
    </source>
</reference>
<feature type="domain" description="Restriction endonuclease type IV Mrr" evidence="1">
    <location>
        <begin position="348"/>
        <end position="461"/>
    </location>
</feature>
<dbReference type="InterPro" id="IPR007560">
    <property type="entry name" value="Restrct_endonuc_IV_Mrr"/>
</dbReference>
<dbReference type="RefSeq" id="WP_253672210.1">
    <property type="nucleotide sequence ID" value="NZ_JAMTCP010000040.1"/>
</dbReference>
<dbReference type="Proteomes" id="UP001205311">
    <property type="component" value="Unassembled WGS sequence"/>
</dbReference>
<comment type="caution">
    <text evidence="2">The sequence shown here is derived from an EMBL/GenBank/DDBJ whole genome shotgun (WGS) entry which is preliminary data.</text>
</comment>